<dbReference type="SUPFAM" id="SSF50974">
    <property type="entry name" value="Nitrous oxide reductase, N-terminal domain"/>
    <property type="match status" value="1"/>
</dbReference>
<dbReference type="Gene3D" id="2.130.10.10">
    <property type="entry name" value="YVTN repeat-like/Quinoprotein amine dehydrogenase"/>
    <property type="match status" value="1"/>
</dbReference>
<dbReference type="InterPro" id="IPR015943">
    <property type="entry name" value="WD40/YVTN_repeat-like_dom_sf"/>
</dbReference>
<comment type="caution">
    <text evidence="1">The sequence shown here is derived from an EMBL/GenBank/DDBJ whole genome shotgun (WGS) entry which is preliminary data.</text>
</comment>
<accession>X0TTX1</accession>
<dbReference type="InterPro" id="IPR011045">
    <property type="entry name" value="N2O_reductase_N"/>
</dbReference>
<reference evidence="1" key="1">
    <citation type="journal article" date="2014" name="Front. Microbiol.">
        <title>High frequency of phylogenetically diverse reductive dehalogenase-homologous genes in deep subseafloor sedimentary metagenomes.</title>
        <authorList>
            <person name="Kawai M."/>
            <person name="Futagami T."/>
            <person name="Toyoda A."/>
            <person name="Takaki Y."/>
            <person name="Nishi S."/>
            <person name="Hori S."/>
            <person name="Arai W."/>
            <person name="Tsubouchi T."/>
            <person name="Morono Y."/>
            <person name="Uchiyama I."/>
            <person name="Ito T."/>
            <person name="Fujiyama A."/>
            <person name="Inagaki F."/>
            <person name="Takami H."/>
        </authorList>
    </citation>
    <scope>NUCLEOTIDE SEQUENCE</scope>
    <source>
        <strain evidence="1">Expedition CK06-06</strain>
    </source>
</reference>
<dbReference type="AlphaFoldDB" id="X0TTX1"/>
<dbReference type="EMBL" id="BARS01015999">
    <property type="protein sequence ID" value="GAF96679.1"/>
    <property type="molecule type" value="Genomic_DNA"/>
</dbReference>
<evidence type="ECO:0008006" key="2">
    <source>
        <dbReference type="Google" id="ProtNLM"/>
    </source>
</evidence>
<dbReference type="PANTHER" id="PTHR47197">
    <property type="entry name" value="PROTEIN NIRF"/>
    <property type="match status" value="1"/>
</dbReference>
<dbReference type="NCBIfam" id="TIGR02276">
    <property type="entry name" value="beta_rpt_yvtn"/>
    <property type="match status" value="1"/>
</dbReference>
<feature type="non-terminal residue" evidence="1">
    <location>
        <position position="146"/>
    </location>
</feature>
<proteinExistence type="predicted"/>
<evidence type="ECO:0000313" key="1">
    <source>
        <dbReference type="EMBL" id="GAF96679.1"/>
    </source>
</evidence>
<dbReference type="InterPro" id="IPR051200">
    <property type="entry name" value="Host-pathogen_enzymatic-act"/>
</dbReference>
<organism evidence="1">
    <name type="scientific">marine sediment metagenome</name>
    <dbReference type="NCBI Taxonomy" id="412755"/>
    <lineage>
        <taxon>unclassified sequences</taxon>
        <taxon>metagenomes</taxon>
        <taxon>ecological metagenomes</taxon>
    </lineage>
</organism>
<dbReference type="InterPro" id="IPR011964">
    <property type="entry name" value="YVTN_b-propeller_repeat"/>
</dbReference>
<dbReference type="PANTHER" id="PTHR47197:SF3">
    <property type="entry name" value="DIHYDRO-HEME D1 DEHYDROGENASE"/>
    <property type="match status" value="1"/>
</dbReference>
<gene>
    <name evidence="1" type="ORF">S01H1_26399</name>
</gene>
<sequence length="146" mass="14827">MKSLTSVAVALTTVALVASLVLTASAEPQVIDTITLGEDIPYNVAANPQTNLVYVTARDVDAGAGVYYVAVIDSSTNNVTATIPIENGTLSHVRGIAVNPNTNTVYVATANSSSPVGGIAVIDGVTNAVTAYITVGQNPWGLAVNP</sequence>
<name>X0TTX1_9ZZZZ</name>
<protein>
    <recommendedName>
        <fullName evidence="2">YncE family protein</fullName>
    </recommendedName>
</protein>